<dbReference type="EMBL" id="CP093365">
    <property type="protein sequence ID" value="UQS83606.1"/>
    <property type="molecule type" value="Genomic_DNA"/>
</dbReference>
<keyword evidence="1" id="KW-1133">Transmembrane helix</keyword>
<dbReference type="EMBL" id="CP093365">
    <property type="protein sequence ID" value="UQS83641.1"/>
    <property type="molecule type" value="Genomic_DNA"/>
</dbReference>
<keyword evidence="1" id="KW-0812">Transmembrane</keyword>
<dbReference type="EMBL" id="CP093365">
    <property type="protein sequence ID" value="UQS83626.1"/>
    <property type="molecule type" value="Genomic_DNA"/>
</dbReference>
<reference evidence="3 6" key="1">
    <citation type="journal article" date="2022" name="Int. J. Syst. Evol. Microbiol.">
        <title>Apilactobacillus apisilvae sp. nov., Nicolia spurrieriana gen. nov. sp. nov., Bombilactobacillus folatiphilus sp. nov. and Bombilactobacillus thymidiniphilus sp. nov., four new lactic acid bacterial isolates from stingless bees Tetragonula carbonaria and Austroplebeia australis.</title>
        <authorList>
            <person name="Oliphant S.A."/>
            <person name="Watson-Haigh N.S."/>
            <person name="Sumby K.M."/>
            <person name="Gardner J."/>
            <person name="Groom S."/>
            <person name="Jiranek V."/>
        </authorList>
    </citation>
    <scope>NUCLEOTIDE SEQUENCE [LARGE SCALE GENOMIC DNA]</scope>
    <source>
        <strain evidence="3 6">SG4_A1</strain>
    </source>
</reference>
<gene>
    <name evidence="4" type="ORF">MOO47_00020</name>
    <name evidence="5" type="ORF">MOO47_00095</name>
    <name evidence="2" type="ORF">MOO47_07535</name>
    <name evidence="3" type="ORF">MOO47_07610</name>
</gene>
<feature type="transmembrane region" description="Helical" evidence="1">
    <location>
        <begin position="78"/>
        <end position="105"/>
    </location>
</feature>
<feature type="transmembrane region" description="Helical" evidence="1">
    <location>
        <begin position="12"/>
        <end position="31"/>
    </location>
</feature>
<evidence type="ECO:0000313" key="5">
    <source>
        <dbReference type="EMBL" id="UQS83641.1"/>
    </source>
</evidence>
<keyword evidence="6" id="KW-1185">Reference proteome</keyword>
<evidence type="ECO:0000313" key="3">
    <source>
        <dbReference type="EMBL" id="UQS83621.1"/>
    </source>
</evidence>
<evidence type="ECO:0000313" key="4">
    <source>
        <dbReference type="EMBL" id="UQS83626.1"/>
    </source>
</evidence>
<protein>
    <recommendedName>
        <fullName evidence="7">CAAX prenyl protease-like protein</fullName>
    </recommendedName>
</protein>
<organism evidence="3 6">
    <name type="scientific">Bombilactobacillus thymidiniphilus</name>
    <dbReference type="NCBI Taxonomy" id="2923363"/>
    <lineage>
        <taxon>Bacteria</taxon>
        <taxon>Bacillati</taxon>
        <taxon>Bacillota</taxon>
        <taxon>Bacilli</taxon>
        <taxon>Lactobacillales</taxon>
        <taxon>Lactobacillaceae</taxon>
        <taxon>Bombilactobacillus</taxon>
    </lineage>
</organism>
<feature type="transmembrane region" description="Helical" evidence="1">
    <location>
        <begin position="37"/>
        <end position="58"/>
    </location>
</feature>
<evidence type="ECO:0000256" key="1">
    <source>
        <dbReference type="SAM" id="Phobius"/>
    </source>
</evidence>
<name>A0ABY4PD39_9LACO</name>
<feature type="transmembrane region" description="Helical" evidence="1">
    <location>
        <begin position="111"/>
        <end position="134"/>
    </location>
</feature>
<dbReference type="Proteomes" id="UP000831947">
    <property type="component" value="Chromosome"/>
</dbReference>
<evidence type="ECO:0000313" key="6">
    <source>
        <dbReference type="Proteomes" id="UP000831947"/>
    </source>
</evidence>
<evidence type="ECO:0008006" key="7">
    <source>
        <dbReference type="Google" id="ProtNLM"/>
    </source>
</evidence>
<dbReference type="RefSeq" id="WP_249512832.1">
    <property type="nucleotide sequence ID" value="NZ_CP093365.1"/>
</dbReference>
<dbReference type="EMBL" id="CP093365">
    <property type="protein sequence ID" value="UQS83621.1"/>
    <property type="molecule type" value="Genomic_DNA"/>
</dbReference>
<proteinExistence type="predicted"/>
<evidence type="ECO:0000313" key="2">
    <source>
        <dbReference type="EMBL" id="UQS83606.1"/>
    </source>
</evidence>
<keyword evidence="1" id="KW-0472">Membrane</keyword>
<sequence length="163" mass="18578">MSHKRLTNRLIVLLVLEVLFEFGMVNFSRYLHENSSVLFLCLDKFLFLGLLILLNNWLTQRKIPFSLKLNKDQQKGILVVAGILIIMGLMNVKNFLNAIAVGFIAGTTEEYLFRGVVLLTLLELFDHFQYLVWFGAFSESILAKFFGNNNPSFADDGYGICVC</sequence>
<accession>A0ABY4PD39</accession>